<comment type="caution">
    <text evidence="3">The sequence shown here is derived from an EMBL/GenBank/DDBJ whole genome shotgun (WGS) entry which is preliminary data.</text>
</comment>
<dbReference type="eggNOG" id="COG2378">
    <property type="taxonomic scope" value="Bacteria"/>
</dbReference>
<proteinExistence type="predicted"/>
<organism evidence="3 4">
    <name type="scientific">Caloramator australicus RC3</name>
    <dbReference type="NCBI Taxonomy" id="857293"/>
    <lineage>
        <taxon>Bacteria</taxon>
        <taxon>Bacillati</taxon>
        <taxon>Bacillota</taxon>
        <taxon>Clostridia</taxon>
        <taxon>Eubacteriales</taxon>
        <taxon>Clostridiaceae</taxon>
        <taxon>Caloramator</taxon>
    </lineage>
</organism>
<accession>I7LIC8</accession>
<protein>
    <submittedName>
        <fullName evidence="3">Uncharacterized protein</fullName>
    </submittedName>
</protein>
<dbReference type="Pfam" id="PF25583">
    <property type="entry name" value="WCX"/>
    <property type="match status" value="1"/>
</dbReference>
<evidence type="ECO:0000313" key="4">
    <source>
        <dbReference type="Proteomes" id="UP000007652"/>
    </source>
</evidence>
<dbReference type="InterPro" id="IPR057727">
    <property type="entry name" value="WCX_dom"/>
</dbReference>
<feature type="domain" description="WCX" evidence="2">
    <location>
        <begin position="311"/>
        <end position="385"/>
    </location>
</feature>
<evidence type="ECO:0000313" key="3">
    <source>
        <dbReference type="EMBL" id="CCJ34763.1"/>
    </source>
</evidence>
<dbReference type="AlphaFoldDB" id="I7LIC8"/>
<feature type="domain" description="WYL" evidence="1">
    <location>
        <begin position="219"/>
        <end position="285"/>
    </location>
</feature>
<reference evidence="3 4" key="1">
    <citation type="journal article" date="2011" name="J. Bacteriol.">
        <title>Draft genome sequence of Caloramator australicus strain RC3T, a thermoanaerobe from the Great Artesian Basin of Australia.</title>
        <authorList>
            <person name="Ogg C.D."/>
            <person name="Patel B.K.C."/>
        </authorList>
    </citation>
    <scope>NUCLEOTIDE SEQUENCE [LARGE SCALE GENOMIC DNA]</scope>
    <source>
        <strain evidence="3 4">RC3</strain>
    </source>
</reference>
<keyword evidence="4" id="KW-1185">Reference proteome</keyword>
<dbReference type="Pfam" id="PF13280">
    <property type="entry name" value="WYL"/>
    <property type="match status" value="1"/>
</dbReference>
<evidence type="ECO:0000259" key="1">
    <source>
        <dbReference type="Pfam" id="PF13280"/>
    </source>
</evidence>
<dbReference type="Proteomes" id="UP000007652">
    <property type="component" value="Unassembled WGS sequence"/>
</dbReference>
<dbReference type="OrthoDB" id="9767131at2"/>
<dbReference type="EMBL" id="CAKP01000154">
    <property type="protein sequence ID" value="CCJ34763.1"/>
    <property type="molecule type" value="Genomic_DNA"/>
</dbReference>
<sequence length="396" mass="46702">MAFKSSSQELAFYRQKILYFLINHSGEYTIDDLTKMFGFKKRRIQDFISEYNQNGFEIIVRKGKICVEKVPEVYDSFNKLLLYQNMQKLAVLHEVKKYENGINRRLLYDIVSREKGIIWGNTTYHNIINFLAEEGLIYYDKSSNLIKPLNNITDNLNDDEILDLLIFLDVARFISSKPKTVEGIYNKIKLQAKKQGIYFNGKRIYSVNNRRVIIFDEMILKIIEEAILEEKALKIKYKSNRGDIIDLTVNPSGLIYLDYKDMWYLVVQNNRTSLYRLDKIIQVEIVEGSLSGFNKDLFEESFGVSPEELEDIIIRFDKEQFIYKKLIKYKAVHKSAEIIETEDSYILKDKVRGVLEIKRWIRGFGKSAYIIEPRRLREDVIKDLDLMIKRYGDIDG</sequence>
<evidence type="ECO:0000259" key="2">
    <source>
        <dbReference type="Pfam" id="PF25583"/>
    </source>
</evidence>
<dbReference type="PANTHER" id="PTHR34580:SF1">
    <property type="entry name" value="PROTEIN PAFC"/>
    <property type="match status" value="1"/>
</dbReference>
<name>I7LIC8_9CLOT</name>
<gene>
    <name evidence="3" type="ORF">CAAU_2680</name>
</gene>
<dbReference type="InterPro" id="IPR051534">
    <property type="entry name" value="CBASS_pafABC_assoc_protein"/>
</dbReference>
<dbReference type="PANTHER" id="PTHR34580">
    <property type="match status" value="1"/>
</dbReference>
<dbReference type="STRING" id="857293.CAAU_2680"/>
<dbReference type="InterPro" id="IPR026881">
    <property type="entry name" value="WYL_dom"/>
</dbReference>
<dbReference type="RefSeq" id="WP_008910003.1">
    <property type="nucleotide sequence ID" value="NZ_CAKP01000154.1"/>
</dbReference>
<dbReference type="PROSITE" id="PS52050">
    <property type="entry name" value="WYL"/>
    <property type="match status" value="1"/>
</dbReference>